<evidence type="ECO:0000313" key="2">
    <source>
        <dbReference type="EMBL" id="KVX01610.1"/>
    </source>
</evidence>
<evidence type="ECO:0000256" key="1">
    <source>
        <dbReference type="SAM" id="SignalP"/>
    </source>
</evidence>
<sequence>MRNLLLLLLCLCSIMPATATKLAIIIDDIGYRLTDEAALSLPNSITLSVLPHTPLGQKLAQDGYQKGHEIMLHLPMQALNGKALGPGGLTNDMNEAQIKQQLQSAFSNIPFAKGANNHMGSLLTQMDEPMLWVMQSLKQQQLFFVDSFTTKYTKASNKAMQLGVPSLKRHIFLDNDVSERALERQFQQMITQSKQQAKLVVIAHPYPETIRFLNANLARLNDNDITLVPTSHLFDDVNVAVASLPNPTATLK</sequence>
<dbReference type="InterPro" id="IPR006837">
    <property type="entry name" value="Divergent_DAC"/>
</dbReference>
<dbReference type="GO" id="GO:0005975">
    <property type="term" value="P:carbohydrate metabolic process"/>
    <property type="evidence" value="ECO:0007669"/>
    <property type="project" value="InterPro"/>
</dbReference>
<feature type="chain" id="PRO_5007177223" description="Divergent polysaccharide deacetylase family protein" evidence="1">
    <location>
        <begin position="20"/>
        <end position="252"/>
    </location>
</feature>
<dbReference type="SUPFAM" id="SSF88713">
    <property type="entry name" value="Glycoside hydrolase/deacetylase"/>
    <property type="match status" value="1"/>
</dbReference>
<dbReference type="PANTHER" id="PTHR30105">
    <property type="entry name" value="UNCHARACTERIZED YIBQ-RELATED"/>
    <property type="match status" value="1"/>
</dbReference>
<dbReference type="Pfam" id="PF04748">
    <property type="entry name" value="Polysacc_deac_2"/>
    <property type="match status" value="1"/>
</dbReference>
<accession>A0A125BEE9</accession>
<comment type="caution">
    <text evidence="2">The sequence shown here is derived from an EMBL/GenBank/DDBJ whole genome shotgun (WGS) entry which is preliminary data.</text>
</comment>
<dbReference type="CDD" id="cd10936">
    <property type="entry name" value="CE4_DAC2"/>
    <property type="match status" value="1"/>
</dbReference>
<evidence type="ECO:0008006" key="4">
    <source>
        <dbReference type="Google" id="ProtNLM"/>
    </source>
</evidence>
<dbReference type="RefSeq" id="WP_059746022.1">
    <property type="nucleotide sequence ID" value="NZ_JBOZOX010000041.1"/>
</dbReference>
<dbReference type="InterPro" id="IPR011330">
    <property type="entry name" value="Glyco_hydro/deAcase_b/a-brl"/>
</dbReference>
<protein>
    <recommendedName>
        <fullName evidence="4">Divergent polysaccharide deacetylase family protein</fullName>
    </recommendedName>
</protein>
<proteinExistence type="predicted"/>
<dbReference type="Proteomes" id="UP000055702">
    <property type="component" value="Unassembled WGS sequence"/>
</dbReference>
<organism evidence="2">
    <name type="scientific">Shewanella frigidimarina</name>
    <dbReference type="NCBI Taxonomy" id="56812"/>
    <lineage>
        <taxon>Bacteria</taxon>
        <taxon>Pseudomonadati</taxon>
        <taxon>Pseudomonadota</taxon>
        <taxon>Gammaproteobacteria</taxon>
        <taxon>Alteromonadales</taxon>
        <taxon>Shewanellaceae</taxon>
        <taxon>Shewanella</taxon>
    </lineage>
</organism>
<dbReference type="EMBL" id="LRDC01000020">
    <property type="protein sequence ID" value="KVX01610.1"/>
    <property type="molecule type" value="Genomic_DNA"/>
</dbReference>
<evidence type="ECO:0000313" key="3">
    <source>
        <dbReference type="Proteomes" id="UP000055702"/>
    </source>
</evidence>
<reference evidence="2 3" key="1">
    <citation type="submission" date="2016-01" db="EMBL/GenBank/DDBJ databases">
        <title>Draft genome of the antarctic isolate Shewanella frigidimarina Ag06-30.</title>
        <authorList>
            <person name="Parmeciano Di Noto G."/>
            <person name="Vazquez S."/>
            <person name="Mac Cormack W."/>
            <person name="Iriarte A."/>
            <person name="Quiroga C."/>
        </authorList>
    </citation>
    <scope>NUCLEOTIDE SEQUENCE [LARGE SCALE GENOMIC DNA]</scope>
    <source>
        <strain evidence="2 3">Ag06-30</strain>
    </source>
</reference>
<feature type="signal peptide" evidence="1">
    <location>
        <begin position="1"/>
        <end position="19"/>
    </location>
</feature>
<dbReference type="PANTHER" id="PTHR30105:SF2">
    <property type="entry name" value="DIVERGENT POLYSACCHARIDE DEACETYLASE SUPERFAMILY"/>
    <property type="match status" value="1"/>
</dbReference>
<name>A0A125BEE9_SHEFR</name>
<dbReference type="AlphaFoldDB" id="A0A125BEE9"/>
<dbReference type="Gene3D" id="3.20.20.370">
    <property type="entry name" value="Glycoside hydrolase/deacetylase"/>
    <property type="match status" value="1"/>
</dbReference>
<gene>
    <name evidence="2" type="ORF">AWJ07_16425</name>
</gene>
<keyword evidence="1" id="KW-0732">Signal</keyword>